<dbReference type="Gene3D" id="2.60.120.430">
    <property type="entry name" value="Galactose-binding lectin"/>
    <property type="match status" value="1"/>
</dbReference>
<reference evidence="1" key="1">
    <citation type="submission" date="2022-10" db="EMBL/GenBank/DDBJ databases">
        <title>Comparative genomic analysis of Cohnella hashimotonis sp. nov., isolated from the International Space Station.</title>
        <authorList>
            <person name="Simpson A."/>
            <person name="Venkateswaran K."/>
        </authorList>
    </citation>
    <scope>NUCLEOTIDE SEQUENCE</scope>
    <source>
        <strain evidence="1">DSM 28161</strain>
    </source>
</reference>
<protein>
    <submittedName>
        <fullName evidence="1">Uncharacterized protein</fullName>
    </submittedName>
</protein>
<dbReference type="InterPro" id="IPR008979">
    <property type="entry name" value="Galactose-bd-like_sf"/>
</dbReference>
<keyword evidence="2" id="KW-1185">Reference proteome</keyword>
<comment type="caution">
    <text evidence="1">The sequence shown here is derived from an EMBL/GenBank/DDBJ whole genome shotgun (WGS) entry which is preliminary data.</text>
</comment>
<gene>
    <name evidence="1" type="ORF">OMP40_23400</name>
</gene>
<organism evidence="1 2">
    <name type="scientific">Cohnella rhizosphaerae</name>
    <dbReference type="NCBI Taxonomy" id="1457232"/>
    <lineage>
        <taxon>Bacteria</taxon>
        <taxon>Bacillati</taxon>
        <taxon>Bacillota</taxon>
        <taxon>Bacilli</taxon>
        <taxon>Bacillales</taxon>
        <taxon>Paenibacillaceae</taxon>
        <taxon>Cohnella</taxon>
    </lineage>
</organism>
<dbReference type="AlphaFoldDB" id="A0A9X4KX57"/>
<evidence type="ECO:0000313" key="1">
    <source>
        <dbReference type="EMBL" id="MDG0811981.1"/>
    </source>
</evidence>
<proteinExistence type="predicted"/>
<dbReference type="EMBL" id="JAPDIA010000008">
    <property type="protein sequence ID" value="MDG0811981.1"/>
    <property type="molecule type" value="Genomic_DNA"/>
</dbReference>
<accession>A0A9X4KX57</accession>
<sequence>MFEGAAALRIDTDFAGQPAGSVSTATYGFATEADASEWNGLSLLVKGDGSGQLFSAGLHTGAGATFATKPFALDFEGWRRIPIYWGQFYQGAFVSPTAADLADIDRVSLSIEHAGATTASTVYVDSVLFTDTHDLFANLDLSQPAMSAVQADIAVKDYESAKADLLAYMQARTSPLLFLQLVRSYVDHERL</sequence>
<dbReference type="RefSeq" id="WP_277535043.1">
    <property type="nucleotide sequence ID" value="NZ_JAPDIA010000008.1"/>
</dbReference>
<dbReference type="Proteomes" id="UP001153404">
    <property type="component" value="Unassembled WGS sequence"/>
</dbReference>
<dbReference type="SUPFAM" id="SSF49785">
    <property type="entry name" value="Galactose-binding domain-like"/>
    <property type="match status" value="1"/>
</dbReference>
<name>A0A9X4KX57_9BACL</name>
<evidence type="ECO:0000313" key="2">
    <source>
        <dbReference type="Proteomes" id="UP001153404"/>
    </source>
</evidence>